<protein>
    <submittedName>
        <fullName evidence="1">Uncharacterized protein</fullName>
    </submittedName>
</protein>
<reference evidence="1" key="2">
    <citation type="submission" date="2017-10" db="EMBL/GenBank/DDBJ databases">
        <title>Ladona fulva Genome sequencing and assembly.</title>
        <authorList>
            <person name="Murali S."/>
            <person name="Richards S."/>
            <person name="Bandaranaike D."/>
            <person name="Bellair M."/>
            <person name="Blankenburg K."/>
            <person name="Chao H."/>
            <person name="Dinh H."/>
            <person name="Doddapaneni H."/>
            <person name="Dugan-Rocha S."/>
            <person name="Elkadiri S."/>
            <person name="Gnanaolivu R."/>
            <person name="Hernandez B."/>
            <person name="Skinner E."/>
            <person name="Javaid M."/>
            <person name="Lee S."/>
            <person name="Li M."/>
            <person name="Ming W."/>
            <person name="Munidasa M."/>
            <person name="Muniz J."/>
            <person name="Nguyen L."/>
            <person name="Hughes D."/>
            <person name="Osuji N."/>
            <person name="Pu L.-L."/>
            <person name="Puazo M."/>
            <person name="Qu C."/>
            <person name="Quiroz J."/>
            <person name="Raj R."/>
            <person name="Weissenberger G."/>
            <person name="Xin Y."/>
            <person name="Zou X."/>
            <person name="Han Y."/>
            <person name="Worley K."/>
            <person name="Muzny D."/>
            <person name="Gibbs R."/>
        </authorList>
    </citation>
    <scope>NUCLEOTIDE SEQUENCE</scope>
    <source>
        <strain evidence="1">Sampled in the wild</strain>
    </source>
</reference>
<keyword evidence="2" id="KW-1185">Reference proteome</keyword>
<name>A0A8K0KEA0_LADFU</name>
<dbReference type="Proteomes" id="UP000792457">
    <property type="component" value="Unassembled WGS sequence"/>
</dbReference>
<evidence type="ECO:0000313" key="2">
    <source>
        <dbReference type="Proteomes" id="UP000792457"/>
    </source>
</evidence>
<organism evidence="1 2">
    <name type="scientific">Ladona fulva</name>
    <name type="common">Scarce chaser dragonfly</name>
    <name type="synonym">Libellula fulva</name>
    <dbReference type="NCBI Taxonomy" id="123851"/>
    <lineage>
        <taxon>Eukaryota</taxon>
        <taxon>Metazoa</taxon>
        <taxon>Ecdysozoa</taxon>
        <taxon>Arthropoda</taxon>
        <taxon>Hexapoda</taxon>
        <taxon>Insecta</taxon>
        <taxon>Pterygota</taxon>
        <taxon>Palaeoptera</taxon>
        <taxon>Odonata</taxon>
        <taxon>Epiprocta</taxon>
        <taxon>Anisoptera</taxon>
        <taxon>Libelluloidea</taxon>
        <taxon>Libellulidae</taxon>
        <taxon>Ladona</taxon>
    </lineage>
</organism>
<comment type="caution">
    <text evidence="1">The sequence shown here is derived from an EMBL/GenBank/DDBJ whole genome shotgun (WGS) entry which is preliminary data.</text>
</comment>
<evidence type="ECO:0000313" key="1">
    <source>
        <dbReference type="EMBL" id="KAG8232095.1"/>
    </source>
</evidence>
<dbReference type="EMBL" id="KZ308592">
    <property type="protein sequence ID" value="KAG8232095.1"/>
    <property type="molecule type" value="Genomic_DNA"/>
</dbReference>
<sequence length="91" mass="10870">MNCTNVCETWAIKKCGTKKTLTIEIWFWKRVTKTRWTDMKTNEQSLSEDQQKSNETYSGTTTSWILYITYKIHWMQNLEAKKRAADQELVK</sequence>
<accession>A0A8K0KEA0</accession>
<gene>
    <name evidence="1" type="ORF">J437_LFUL012455</name>
</gene>
<dbReference type="AlphaFoldDB" id="A0A8K0KEA0"/>
<proteinExistence type="predicted"/>
<reference evidence="1" key="1">
    <citation type="submission" date="2013-04" db="EMBL/GenBank/DDBJ databases">
        <authorList>
            <person name="Qu J."/>
            <person name="Murali S.C."/>
            <person name="Bandaranaike D."/>
            <person name="Bellair M."/>
            <person name="Blankenburg K."/>
            <person name="Chao H."/>
            <person name="Dinh H."/>
            <person name="Doddapaneni H."/>
            <person name="Downs B."/>
            <person name="Dugan-Rocha S."/>
            <person name="Elkadiri S."/>
            <person name="Gnanaolivu R.D."/>
            <person name="Hernandez B."/>
            <person name="Javaid M."/>
            <person name="Jayaseelan J.C."/>
            <person name="Lee S."/>
            <person name="Li M."/>
            <person name="Ming W."/>
            <person name="Munidasa M."/>
            <person name="Muniz J."/>
            <person name="Nguyen L."/>
            <person name="Ongeri F."/>
            <person name="Osuji N."/>
            <person name="Pu L.-L."/>
            <person name="Puazo M."/>
            <person name="Qu C."/>
            <person name="Quiroz J."/>
            <person name="Raj R."/>
            <person name="Weissenberger G."/>
            <person name="Xin Y."/>
            <person name="Zou X."/>
            <person name="Han Y."/>
            <person name="Richards S."/>
            <person name="Worley K."/>
            <person name="Muzny D."/>
            <person name="Gibbs R."/>
        </authorList>
    </citation>
    <scope>NUCLEOTIDE SEQUENCE</scope>
    <source>
        <strain evidence="1">Sampled in the wild</strain>
    </source>
</reference>